<protein>
    <submittedName>
        <fullName evidence="2">Transposase</fullName>
    </submittedName>
</protein>
<comment type="caution">
    <text evidence="2">The sequence shown here is derived from an EMBL/GenBank/DDBJ whole genome shotgun (WGS) entry which is preliminary data.</text>
</comment>
<evidence type="ECO:0000259" key="1">
    <source>
        <dbReference type="Pfam" id="PF01609"/>
    </source>
</evidence>
<accession>A0A4Q7P3U4</accession>
<evidence type="ECO:0000313" key="3">
    <source>
        <dbReference type="EMBL" id="RZS96171.1"/>
    </source>
</evidence>
<dbReference type="EMBL" id="SGXG01000001">
    <property type="protein sequence ID" value="RZS97592.1"/>
    <property type="molecule type" value="Genomic_DNA"/>
</dbReference>
<evidence type="ECO:0000313" key="7">
    <source>
        <dbReference type="Proteomes" id="UP000292209"/>
    </source>
</evidence>
<dbReference type="GO" id="GO:0006313">
    <property type="term" value="P:DNA transposition"/>
    <property type="evidence" value="ECO:0007669"/>
    <property type="project" value="InterPro"/>
</dbReference>
<dbReference type="GO" id="GO:0003677">
    <property type="term" value="F:DNA binding"/>
    <property type="evidence" value="ECO:0007669"/>
    <property type="project" value="InterPro"/>
</dbReference>
<evidence type="ECO:0000313" key="6">
    <source>
        <dbReference type="EMBL" id="RZS98148.1"/>
    </source>
</evidence>
<evidence type="ECO:0000313" key="5">
    <source>
        <dbReference type="EMBL" id="RZS97592.1"/>
    </source>
</evidence>
<dbReference type="EMBL" id="SGXG01000001">
    <property type="protein sequence ID" value="RZS96668.1"/>
    <property type="molecule type" value="Genomic_DNA"/>
</dbReference>
<dbReference type="SUPFAM" id="SSF53098">
    <property type="entry name" value="Ribonuclease H-like"/>
    <property type="match status" value="1"/>
</dbReference>
<organism evidence="2 7">
    <name type="scientific">Cecembia calidifontis</name>
    <dbReference type="NCBI Taxonomy" id="1187080"/>
    <lineage>
        <taxon>Bacteria</taxon>
        <taxon>Pseudomonadati</taxon>
        <taxon>Bacteroidota</taxon>
        <taxon>Cytophagia</taxon>
        <taxon>Cytophagales</taxon>
        <taxon>Cyclobacteriaceae</taxon>
        <taxon>Cecembia</taxon>
    </lineage>
</organism>
<dbReference type="PANTHER" id="PTHR34614">
    <property type="match status" value="1"/>
</dbReference>
<dbReference type="InterPro" id="IPR002559">
    <property type="entry name" value="Transposase_11"/>
</dbReference>
<dbReference type="OrthoDB" id="740398at2"/>
<reference evidence="2 7" key="1">
    <citation type="submission" date="2019-02" db="EMBL/GenBank/DDBJ databases">
        <title>Genomic Encyclopedia of Archaeal and Bacterial Type Strains, Phase II (KMG-II): from individual species to whole genera.</title>
        <authorList>
            <person name="Goeker M."/>
        </authorList>
    </citation>
    <scope>NUCLEOTIDE SEQUENCE [LARGE SCALE GENOMIC DNA]</scope>
    <source>
        <strain evidence="2 7">DSM 21411</strain>
    </source>
</reference>
<dbReference type="AlphaFoldDB" id="A0A4Q7P3U4"/>
<dbReference type="Proteomes" id="UP000292209">
    <property type="component" value="Unassembled WGS sequence"/>
</dbReference>
<dbReference type="PANTHER" id="PTHR34614:SF2">
    <property type="entry name" value="TRANSPOSASE IS4-LIKE DOMAIN-CONTAINING PROTEIN"/>
    <property type="match status" value="1"/>
</dbReference>
<gene>
    <name evidence="2" type="ORF">BC751_0022</name>
    <name evidence="3" type="ORF">BC751_1735</name>
    <name evidence="4" type="ORF">BC751_2249</name>
    <name evidence="5" type="ORF">BC751_3207</name>
    <name evidence="6" type="ORF">BC751_3785</name>
</gene>
<dbReference type="EMBL" id="SGXG01000001">
    <property type="protein sequence ID" value="RZS94525.1"/>
    <property type="molecule type" value="Genomic_DNA"/>
</dbReference>
<feature type="domain" description="Transposase IS4-like" evidence="1">
    <location>
        <begin position="175"/>
        <end position="441"/>
    </location>
</feature>
<proteinExistence type="predicted"/>
<evidence type="ECO:0000313" key="2">
    <source>
        <dbReference type="EMBL" id="RZS94525.1"/>
    </source>
</evidence>
<keyword evidence="7" id="KW-1185">Reference proteome</keyword>
<dbReference type="EMBL" id="SGXG01000001">
    <property type="protein sequence ID" value="RZS98148.1"/>
    <property type="molecule type" value="Genomic_DNA"/>
</dbReference>
<dbReference type="EMBL" id="SGXG01000001">
    <property type="protein sequence ID" value="RZS96171.1"/>
    <property type="molecule type" value="Genomic_DNA"/>
</dbReference>
<dbReference type="InterPro" id="IPR012337">
    <property type="entry name" value="RNaseH-like_sf"/>
</dbReference>
<dbReference type="InterPro" id="IPR047654">
    <property type="entry name" value="IS1634_transpos"/>
</dbReference>
<dbReference type="GO" id="GO:0004803">
    <property type="term" value="F:transposase activity"/>
    <property type="evidence" value="ECO:0007669"/>
    <property type="project" value="InterPro"/>
</dbReference>
<dbReference type="NCBIfam" id="NF033559">
    <property type="entry name" value="transpos_IS1634"/>
    <property type="match status" value="1"/>
</dbReference>
<sequence>MFVRRKPNKSGKISVQVIEKIKGKSKVVKTIGSSSDRSEVERLFILGEEWIKNHKGALEIPFSDEERIADSVLESVENITVSGTELLLDRIFNDIGFSAIQDDIFRWLVYSRICFPASKLKTCDYLLTYHGLEFQVQDLYRYMDKLYNNYKETVQLISFEHTKRILGGSINIVFYDVTTLYFEVDHEDDLRKSGFSKEGKHQNPQIVLGLLVGLEGYPLAYEIFEGNKFEGHTMIPVIEAFRKKYSLPAPIVVADSGLLSKSNVKELRDNGYEFILGARLKASPDKSKERILAFELENGESRLLDWEDGLRMVVSYSDRRAKKDRINREKGLKKLEKQLKSGKLNKSHINNRGYNKYLKMEGEVKIALDIEKFEQDGKWDGLKGYITNTNLDKDEVIENYNNLWKIEKAFRITKNEIKVRPVFHYKQRRIEAHISIAFVAYKVFKELERQLLEKGSKLSPQKAIEIAKGIYTVEIQLKSSGKKLRKTLLLNESQQKLAKMFGF</sequence>
<dbReference type="Pfam" id="PF01609">
    <property type="entry name" value="DDE_Tnp_1"/>
    <property type="match status" value="1"/>
</dbReference>
<name>A0A4Q7P3U4_9BACT</name>
<dbReference type="RefSeq" id="WP_130273763.1">
    <property type="nucleotide sequence ID" value="NZ_SGXG01000001.1"/>
</dbReference>
<evidence type="ECO:0000313" key="4">
    <source>
        <dbReference type="EMBL" id="RZS96668.1"/>
    </source>
</evidence>